<proteinExistence type="predicted"/>
<dbReference type="AlphaFoldDB" id="A0AAV4WTE4"/>
<evidence type="ECO:0000313" key="1">
    <source>
        <dbReference type="EMBL" id="GIY85094.1"/>
    </source>
</evidence>
<dbReference type="EMBL" id="BPLR01016612">
    <property type="protein sequence ID" value="GIY85094.1"/>
    <property type="molecule type" value="Genomic_DNA"/>
</dbReference>
<accession>A0AAV4WTE4</accession>
<protein>
    <submittedName>
        <fullName evidence="1">Uncharacterized protein</fullName>
    </submittedName>
</protein>
<dbReference type="Proteomes" id="UP001054945">
    <property type="component" value="Unassembled WGS sequence"/>
</dbReference>
<name>A0AAV4WTE4_CAEEX</name>
<reference evidence="1 2" key="1">
    <citation type="submission" date="2021-06" db="EMBL/GenBank/DDBJ databases">
        <title>Caerostris extrusa draft genome.</title>
        <authorList>
            <person name="Kono N."/>
            <person name="Arakawa K."/>
        </authorList>
    </citation>
    <scope>NUCLEOTIDE SEQUENCE [LARGE SCALE GENOMIC DNA]</scope>
</reference>
<organism evidence="1 2">
    <name type="scientific">Caerostris extrusa</name>
    <name type="common">Bark spider</name>
    <name type="synonym">Caerostris bankana</name>
    <dbReference type="NCBI Taxonomy" id="172846"/>
    <lineage>
        <taxon>Eukaryota</taxon>
        <taxon>Metazoa</taxon>
        <taxon>Ecdysozoa</taxon>
        <taxon>Arthropoda</taxon>
        <taxon>Chelicerata</taxon>
        <taxon>Arachnida</taxon>
        <taxon>Araneae</taxon>
        <taxon>Araneomorphae</taxon>
        <taxon>Entelegynae</taxon>
        <taxon>Araneoidea</taxon>
        <taxon>Araneidae</taxon>
        <taxon>Caerostris</taxon>
    </lineage>
</organism>
<evidence type="ECO:0000313" key="2">
    <source>
        <dbReference type="Proteomes" id="UP001054945"/>
    </source>
</evidence>
<gene>
    <name evidence="1" type="ORF">CEXT_565131</name>
</gene>
<keyword evidence="2" id="KW-1185">Reference proteome</keyword>
<sequence>MLFLRSRKPHRMRKVLKAVSKSEKIMKISSNINNYAATTNQLCCSACRQPEEQGRSHRKRRGRVKDCVAVVGHCVSPSWSERDWYLPSEAYMLSTFLKKLGAAERRSLNRKGKQPPSCTIKSLSVAHIEIYCQPRMRPVLDKTHDITRRPCMAGLEAIAAMESQAMENLTLNQNNTIPVICVLYRGGTKADWISVGSGQMPSRARLSK</sequence>
<comment type="caution">
    <text evidence="1">The sequence shown here is derived from an EMBL/GenBank/DDBJ whole genome shotgun (WGS) entry which is preliminary data.</text>
</comment>